<feature type="compositionally biased region" description="Polar residues" evidence="1">
    <location>
        <begin position="548"/>
        <end position="560"/>
    </location>
</feature>
<sequence length="717" mass="73015">MADTLFSVSDVASMLPGGRTWLALTLFWCHIPFTLVEAHPHHRKHSGKRDSLSNSGLPSASWIWAPGAPAGNVAFLKTFSSATGKIASSATISLTAVNQFTLWVNGQPTGASSDWTSAQVLSAALNSSTNTFSVLATNDANSGAPPPGMLAAVTVKYSDGSTDSVVSDSSWLASTNIPLDFPSPASTSNFAAAAVAGSFGSGAWGDSVTVAAPNPNPPTLTGGMWIWSTSDAEYAAPAGTVGFRKTVATPNGKTAQSATILLTADNTFALYVNGIYVGAPPYETNTAMESTAWGQAQQFSVPLSAASNTFNVIVQNFLYPTTGATSPAGLVAAIQIIYADGSSDLVGTDPSWLNGAVTSASAFLAAADSALAASFNVAAMNASPWGHLSGTSNVLAAADVPSSPFTGAAASNNANTKSGGAASDSGAGANSDSTTSAALSDDSQSTGASVIASAASGSFAGSLVTSVVSFGSDVNPSQTGVAIKADLSSSSVAPTSPADGAAVSSTAHERSTPIGAIVGAVVGTLAFVIIGLAVFSWRRRHRGLQRHFQGSTQGSGTSITPFLGRTSGEPVASVSRTSIESVRRPPMAELQSQRGSINYSYPWPPSGVPHRARPQKQGAISPTKLEWEHLMWSNSGPSGGEAPGRDVDISNNNSLPIGSRATPSPGSQTHLSTSSAVVEVIPDHAPLKLMPEHITQPANENNSERDTDTLPPPSYTE</sequence>
<organism evidence="4 5">
    <name type="scientific">Mycena maculata</name>
    <dbReference type="NCBI Taxonomy" id="230809"/>
    <lineage>
        <taxon>Eukaryota</taxon>
        <taxon>Fungi</taxon>
        <taxon>Dikarya</taxon>
        <taxon>Basidiomycota</taxon>
        <taxon>Agaricomycotina</taxon>
        <taxon>Agaricomycetes</taxon>
        <taxon>Agaricomycetidae</taxon>
        <taxon>Agaricales</taxon>
        <taxon>Marasmiineae</taxon>
        <taxon>Mycenaceae</taxon>
        <taxon>Mycena</taxon>
    </lineage>
</organism>
<keyword evidence="2" id="KW-1133">Transmembrane helix</keyword>
<dbReference type="CDD" id="cd12087">
    <property type="entry name" value="TM_EGFR-like"/>
    <property type="match status" value="1"/>
</dbReference>
<protein>
    <submittedName>
        <fullName evidence="4">Uncharacterized protein</fullName>
    </submittedName>
</protein>
<proteinExistence type="predicted"/>
<dbReference type="AlphaFoldDB" id="A0AAD7IJE1"/>
<feature type="region of interest" description="Disordered" evidence="1">
    <location>
        <begin position="546"/>
        <end position="619"/>
    </location>
</feature>
<feature type="region of interest" description="Disordered" evidence="1">
    <location>
        <begin position="631"/>
        <end position="717"/>
    </location>
</feature>
<feature type="transmembrane region" description="Helical" evidence="2">
    <location>
        <begin position="514"/>
        <end position="537"/>
    </location>
</feature>
<name>A0AAD7IJE1_9AGAR</name>
<feature type="compositionally biased region" description="Low complexity" evidence="1">
    <location>
        <begin position="418"/>
        <end position="440"/>
    </location>
</feature>
<evidence type="ECO:0000313" key="4">
    <source>
        <dbReference type="EMBL" id="KAJ7742736.1"/>
    </source>
</evidence>
<dbReference type="Gene3D" id="2.60.120.260">
    <property type="entry name" value="Galactose-binding domain-like"/>
    <property type="match status" value="2"/>
</dbReference>
<evidence type="ECO:0000256" key="3">
    <source>
        <dbReference type="SAM" id="SignalP"/>
    </source>
</evidence>
<feature type="compositionally biased region" description="Polar residues" evidence="1">
    <location>
        <begin position="649"/>
        <end position="676"/>
    </location>
</feature>
<dbReference type="Proteomes" id="UP001215280">
    <property type="component" value="Unassembled WGS sequence"/>
</dbReference>
<keyword evidence="3" id="KW-0732">Signal</keyword>
<accession>A0AAD7IJE1</accession>
<keyword evidence="2" id="KW-0812">Transmembrane</keyword>
<feature type="signal peptide" evidence="3">
    <location>
        <begin position="1"/>
        <end position="38"/>
    </location>
</feature>
<comment type="caution">
    <text evidence="4">The sequence shown here is derived from an EMBL/GenBank/DDBJ whole genome shotgun (WGS) entry which is preliminary data.</text>
</comment>
<feature type="region of interest" description="Disordered" evidence="1">
    <location>
        <begin position="409"/>
        <end position="440"/>
    </location>
</feature>
<gene>
    <name evidence="4" type="ORF">DFH07DRAFT_39750</name>
</gene>
<feature type="chain" id="PRO_5042296190" evidence="3">
    <location>
        <begin position="39"/>
        <end position="717"/>
    </location>
</feature>
<evidence type="ECO:0000256" key="2">
    <source>
        <dbReference type="SAM" id="Phobius"/>
    </source>
</evidence>
<evidence type="ECO:0000256" key="1">
    <source>
        <dbReference type="SAM" id="MobiDB-lite"/>
    </source>
</evidence>
<keyword evidence="2" id="KW-0472">Membrane</keyword>
<feature type="compositionally biased region" description="Polar residues" evidence="1">
    <location>
        <begin position="590"/>
        <end position="599"/>
    </location>
</feature>
<keyword evidence="5" id="KW-1185">Reference proteome</keyword>
<reference evidence="4" key="1">
    <citation type="submission" date="2023-03" db="EMBL/GenBank/DDBJ databases">
        <title>Massive genome expansion in bonnet fungi (Mycena s.s.) driven by repeated elements and novel gene families across ecological guilds.</title>
        <authorList>
            <consortium name="Lawrence Berkeley National Laboratory"/>
            <person name="Harder C.B."/>
            <person name="Miyauchi S."/>
            <person name="Viragh M."/>
            <person name="Kuo A."/>
            <person name="Thoen E."/>
            <person name="Andreopoulos B."/>
            <person name="Lu D."/>
            <person name="Skrede I."/>
            <person name="Drula E."/>
            <person name="Henrissat B."/>
            <person name="Morin E."/>
            <person name="Kohler A."/>
            <person name="Barry K."/>
            <person name="LaButti K."/>
            <person name="Morin E."/>
            <person name="Salamov A."/>
            <person name="Lipzen A."/>
            <person name="Mereny Z."/>
            <person name="Hegedus B."/>
            <person name="Baldrian P."/>
            <person name="Stursova M."/>
            <person name="Weitz H."/>
            <person name="Taylor A."/>
            <person name="Grigoriev I.V."/>
            <person name="Nagy L.G."/>
            <person name="Martin F."/>
            <person name="Kauserud H."/>
        </authorList>
    </citation>
    <scope>NUCLEOTIDE SEQUENCE</scope>
    <source>
        <strain evidence="4">CBHHK188m</strain>
    </source>
</reference>
<evidence type="ECO:0000313" key="5">
    <source>
        <dbReference type="Proteomes" id="UP001215280"/>
    </source>
</evidence>
<dbReference type="EMBL" id="JARJLG010000116">
    <property type="protein sequence ID" value="KAJ7742736.1"/>
    <property type="molecule type" value="Genomic_DNA"/>
</dbReference>